<dbReference type="InterPro" id="IPR003779">
    <property type="entry name" value="CMD-like"/>
</dbReference>
<dbReference type="SUPFAM" id="SSF69118">
    <property type="entry name" value="AhpD-like"/>
    <property type="match status" value="1"/>
</dbReference>
<protein>
    <recommendedName>
        <fullName evidence="1">Carboxymuconolactone decarboxylase-like domain-containing protein</fullName>
    </recommendedName>
</protein>
<accession>A0A917ZSQ8</accession>
<reference evidence="2" key="2">
    <citation type="submission" date="2020-09" db="EMBL/GenBank/DDBJ databases">
        <authorList>
            <person name="Sun Q."/>
            <person name="Zhou Y."/>
        </authorList>
    </citation>
    <scope>NUCLEOTIDE SEQUENCE</scope>
    <source>
        <strain evidence="2">CGMCC 4.7201</strain>
    </source>
</reference>
<feature type="domain" description="Carboxymuconolactone decarboxylase-like" evidence="1">
    <location>
        <begin position="63"/>
        <end position="145"/>
    </location>
</feature>
<dbReference type="EMBL" id="BMMS01000017">
    <property type="protein sequence ID" value="GGO91913.1"/>
    <property type="molecule type" value="Genomic_DNA"/>
</dbReference>
<evidence type="ECO:0000259" key="1">
    <source>
        <dbReference type="Pfam" id="PF02627"/>
    </source>
</evidence>
<proteinExistence type="predicted"/>
<evidence type="ECO:0000313" key="2">
    <source>
        <dbReference type="EMBL" id="GGO91913.1"/>
    </source>
</evidence>
<evidence type="ECO:0000313" key="3">
    <source>
        <dbReference type="Proteomes" id="UP000641932"/>
    </source>
</evidence>
<dbReference type="AlphaFoldDB" id="A0A917ZSQ8"/>
<dbReference type="PANTHER" id="PTHR34846:SF5">
    <property type="entry name" value="CARBOXYMUCONOLACTONE DECARBOXYLASE-LIKE DOMAIN-CONTAINING PROTEIN"/>
    <property type="match status" value="1"/>
</dbReference>
<dbReference type="PANTHER" id="PTHR34846">
    <property type="entry name" value="4-CARBOXYMUCONOLACTONE DECARBOXYLASE FAMILY PROTEIN (AFU_ORTHOLOGUE AFUA_6G11590)"/>
    <property type="match status" value="1"/>
</dbReference>
<dbReference type="GO" id="GO:0051920">
    <property type="term" value="F:peroxiredoxin activity"/>
    <property type="evidence" value="ECO:0007669"/>
    <property type="project" value="InterPro"/>
</dbReference>
<dbReference type="Pfam" id="PF02627">
    <property type="entry name" value="CMD"/>
    <property type="match status" value="1"/>
</dbReference>
<sequence>MDDAAPGALGSLADGLARSSRLPRLTPLPEQDWDARARGLLAGAPRDPGGRVPNIFSTLVRHPDLYAAFMPFGAQLLRGGLLPGRVRELLVLRTAHNTGAAYEWGRHLPLAEAEGLTADDVARIAQGPEDTGWTDLDRHLLRAADQLHSDARISAGTWNALASRYGEAELIEIAMLVGQYHMVAFFLNSAGVQLDPGFEPFEATAGVERTHTDD</sequence>
<dbReference type="Gene3D" id="1.20.1290.10">
    <property type="entry name" value="AhpD-like"/>
    <property type="match status" value="1"/>
</dbReference>
<organism evidence="2 3">
    <name type="scientific">Wenjunlia tyrosinilytica</name>
    <dbReference type="NCBI Taxonomy" id="1544741"/>
    <lineage>
        <taxon>Bacteria</taxon>
        <taxon>Bacillati</taxon>
        <taxon>Actinomycetota</taxon>
        <taxon>Actinomycetes</taxon>
        <taxon>Kitasatosporales</taxon>
        <taxon>Streptomycetaceae</taxon>
        <taxon>Wenjunlia</taxon>
    </lineage>
</organism>
<dbReference type="Proteomes" id="UP000641932">
    <property type="component" value="Unassembled WGS sequence"/>
</dbReference>
<name>A0A917ZSQ8_9ACTN</name>
<gene>
    <name evidence="2" type="ORF">GCM10012280_40890</name>
</gene>
<comment type="caution">
    <text evidence="2">The sequence shown here is derived from an EMBL/GenBank/DDBJ whole genome shotgun (WGS) entry which is preliminary data.</text>
</comment>
<dbReference type="InterPro" id="IPR029032">
    <property type="entry name" value="AhpD-like"/>
</dbReference>
<reference evidence="2" key="1">
    <citation type="journal article" date="2014" name="Int. J. Syst. Evol. Microbiol.">
        <title>Complete genome sequence of Corynebacterium casei LMG S-19264T (=DSM 44701T), isolated from a smear-ripened cheese.</title>
        <authorList>
            <consortium name="US DOE Joint Genome Institute (JGI-PGF)"/>
            <person name="Walter F."/>
            <person name="Albersmeier A."/>
            <person name="Kalinowski J."/>
            <person name="Ruckert C."/>
        </authorList>
    </citation>
    <scope>NUCLEOTIDE SEQUENCE</scope>
    <source>
        <strain evidence="2">CGMCC 4.7201</strain>
    </source>
</reference>
<keyword evidence="3" id="KW-1185">Reference proteome</keyword>